<keyword evidence="2" id="KW-0813">Transport</keyword>
<dbReference type="RefSeq" id="WP_021718698.1">
    <property type="nucleotide sequence ID" value="NZ_AP019004.1"/>
</dbReference>
<dbReference type="PANTHER" id="PTHR42788:SF7">
    <property type="entry name" value="NITRATE ABC TRANSPORTER ATP-BINDING PROTEIN"/>
    <property type="match status" value="1"/>
</dbReference>
<dbReference type="Pfam" id="PF00005">
    <property type="entry name" value="ABC_tran"/>
    <property type="match status" value="1"/>
</dbReference>
<gene>
    <name evidence="8" type="ORF">BN533_01798</name>
    <name evidence="9" type="ORF">GMD11_07120</name>
    <name evidence="10" type="ORF">GMD18_06770</name>
</gene>
<evidence type="ECO:0000256" key="3">
    <source>
        <dbReference type="ARBA" id="ARBA00022475"/>
    </source>
</evidence>
<dbReference type="SMART" id="SM00382">
    <property type="entry name" value="AAA"/>
    <property type="match status" value="1"/>
</dbReference>
<sequence>MLRVENICKTFFAGTINEKKALQGLSLHLKPGDFVTVIGGNGAGKSTLMNSIAGVFPIDSGKIIIDGNDITKTPEHKRAKYIGRVFQDPMMGTAAGMMIEENLAIAARRGKTPGLKWGLDSDNQTWFSELLQELDLGLENRMTAKVGLLSGGQRQALTLLMATLIKPKLLLLDEHTAALDPKTAAKVLALTERIVNRDHLTTLMITHNMRDALRCGNRLIMLHNGRVIIDVEGEEKSRLTIPDLLKMFEQASGDMLDSDRLLLS</sequence>
<organism evidence="8">
    <name type="scientific">Phascolarctobacterium faecium</name>
    <dbReference type="NCBI Taxonomy" id="33025"/>
    <lineage>
        <taxon>Bacteria</taxon>
        <taxon>Bacillati</taxon>
        <taxon>Bacillota</taxon>
        <taxon>Negativicutes</taxon>
        <taxon>Acidaminococcales</taxon>
        <taxon>Acidaminococcaceae</taxon>
        <taxon>Phascolarctobacterium</taxon>
    </lineage>
</organism>
<dbReference type="InterPro" id="IPR050166">
    <property type="entry name" value="ABC_transporter_ATP-bind"/>
</dbReference>
<keyword evidence="11" id="KW-1185">Reference proteome</keyword>
<feature type="domain" description="ABC transporter" evidence="7">
    <location>
        <begin position="2"/>
        <end position="249"/>
    </location>
</feature>
<evidence type="ECO:0000259" key="7">
    <source>
        <dbReference type="PROSITE" id="PS50893"/>
    </source>
</evidence>
<dbReference type="OrthoDB" id="9776369at2"/>
<dbReference type="GO" id="GO:0005886">
    <property type="term" value="C:plasma membrane"/>
    <property type="evidence" value="ECO:0007669"/>
    <property type="project" value="UniProtKB-SubCell"/>
</dbReference>
<dbReference type="GO" id="GO:0016887">
    <property type="term" value="F:ATP hydrolysis activity"/>
    <property type="evidence" value="ECO:0007669"/>
    <property type="project" value="InterPro"/>
</dbReference>
<dbReference type="GeneID" id="49406228"/>
<dbReference type="EMBL" id="WNBW01000004">
    <property type="protein sequence ID" value="MTU04092.1"/>
    <property type="molecule type" value="Genomic_DNA"/>
</dbReference>
<dbReference type="AlphaFoldDB" id="A0A3G9GQJ4"/>
<comment type="subcellular location">
    <subcellularLocation>
        <location evidence="1">Cell membrane</location>
        <topology evidence="1">Peripheral membrane protein</topology>
    </subcellularLocation>
</comment>
<dbReference type="InterPro" id="IPR027417">
    <property type="entry name" value="P-loop_NTPase"/>
</dbReference>
<evidence type="ECO:0000256" key="5">
    <source>
        <dbReference type="ARBA" id="ARBA00022840"/>
    </source>
</evidence>
<comment type="caution">
    <text evidence="8">The sequence shown here is derived from an EMBL/GenBank/DDBJ whole genome shotgun (WGS) entry which is preliminary data.</text>
</comment>
<dbReference type="EMBL" id="CBDS010000099">
    <property type="protein sequence ID" value="CDB46785.1"/>
    <property type="molecule type" value="Genomic_DNA"/>
</dbReference>
<name>A0A3G9GQJ4_9FIRM</name>
<keyword evidence="5 8" id="KW-0067">ATP-binding</keyword>
<evidence type="ECO:0000256" key="1">
    <source>
        <dbReference type="ARBA" id="ARBA00004202"/>
    </source>
</evidence>
<dbReference type="InterPro" id="IPR003593">
    <property type="entry name" value="AAA+_ATPase"/>
</dbReference>
<dbReference type="SUPFAM" id="SSF52540">
    <property type="entry name" value="P-loop containing nucleoside triphosphate hydrolases"/>
    <property type="match status" value="1"/>
</dbReference>
<dbReference type="Gene3D" id="3.40.50.300">
    <property type="entry name" value="P-loop containing nucleotide triphosphate hydrolases"/>
    <property type="match status" value="1"/>
</dbReference>
<keyword evidence="4" id="KW-0547">Nucleotide-binding</keyword>
<evidence type="ECO:0000313" key="8">
    <source>
        <dbReference type="EMBL" id="CDB46785.1"/>
    </source>
</evidence>
<evidence type="ECO:0000256" key="6">
    <source>
        <dbReference type="ARBA" id="ARBA00023136"/>
    </source>
</evidence>
<keyword evidence="6" id="KW-0472">Membrane</keyword>
<dbReference type="Proteomes" id="UP000443070">
    <property type="component" value="Unassembled WGS sequence"/>
</dbReference>
<evidence type="ECO:0000256" key="4">
    <source>
        <dbReference type="ARBA" id="ARBA00022741"/>
    </source>
</evidence>
<evidence type="ECO:0000313" key="10">
    <source>
        <dbReference type="EMBL" id="MTU04092.1"/>
    </source>
</evidence>
<dbReference type="GO" id="GO:0005524">
    <property type="term" value="F:ATP binding"/>
    <property type="evidence" value="ECO:0007669"/>
    <property type="project" value="UniProtKB-KW"/>
</dbReference>
<dbReference type="Proteomes" id="UP000484547">
    <property type="component" value="Unassembled WGS sequence"/>
</dbReference>
<evidence type="ECO:0000256" key="2">
    <source>
        <dbReference type="ARBA" id="ARBA00022448"/>
    </source>
</evidence>
<protein>
    <submittedName>
        <fullName evidence="8">ABC transporter ATP-binding protein</fullName>
    </submittedName>
    <submittedName>
        <fullName evidence="9">ATP-binding cassette domain-containing protein</fullName>
    </submittedName>
</protein>
<dbReference type="PROSITE" id="PS00211">
    <property type="entry name" value="ABC_TRANSPORTER_1"/>
    <property type="match status" value="1"/>
</dbReference>
<evidence type="ECO:0000313" key="12">
    <source>
        <dbReference type="Proteomes" id="UP000484547"/>
    </source>
</evidence>
<dbReference type="InterPro" id="IPR017871">
    <property type="entry name" value="ABC_transporter-like_CS"/>
</dbReference>
<reference evidence="11 12" key="2">
    <citation type="journal article" date="2019" name="Nat. Med.">
        <title>A library of human gut bacterial isolates paired with longitudinal multiomics data enables mechanistic microbiome research.</title>
        <authorList>
            <person name="Poyet M."/>
            <person name="Groussin M."/>
            <person name="Gibbons S.M."/>
            <person name="Avila-Pacheco J."/>
            <person name="Jiang X."/>
            <person name="Kearney S.M."/>
            <person name="Perrotta A.R."/>
            <person name="Berdy B."/>
            <person name="Zhao S."/>
            <person name="Lieberman T.D."/>
            <person name="Swanson P.K."/>
            <person name="Smith M."/>
            <person name="Roesemann S."/>
            <person name="Alexander J.E."/>
            <person name="Rich S.A."/>
            <person name="Livny J."/>
            <person name="Vlamakis H."/>
            <person name="Clish C."/>
            <person name="Bullock K."/>
            <person name="Deik A."/>
            <person name="Scott J."/>
            <person name="Pierce K.A."/>
            <person name="Xavier R.J."/>
            <person name="Alm E.J."/>
        </authorList>
    </citation>
    <scope>NUCLEOTIDE SEQUENCE [LARGE SCALE GENOMIC DNA]</scope>
    <source>
        <strain evidence="9 12">BIOML-A13</strain>
        <strain evidence="10 11">BIOML-A3</strain>
    </source>
</reference>
<reference evidence="8" key="1">
    <citation type="submission" date="2012-11" db="EMBL/GenBank/DDBJ databases">
        <title>Dependencies among metagenomic species, viruses, plasmids and units of genetic variation.</title>
        <authorList>
            <person name="Nielsen H.B."/>
            <person name="Almeida M."/>
            <person name="Juncker A.S."/>
            <person name="Rasmussen S."/>
            <person name="Li J."/>
            <person name="Sunagawa S."/>
            <person name="Plichta D."/>
            <person name="Gautier L."/>
            <person name="Le Chatelier E."/>
            <person name="Peletier E."/>
            <person name="Bonde I."/>
            <person name="Nielsen T."/>
            <person name="Manichanh C."/>
            <person name="Arumugam M."/>
            <person name="Batto J."/>
            <person name="Santos M.B.Q.D."/>
            <person name="Blom N."/>
            <person name="Borruel N."/>
            <person name="Burgdorf K.S."/>
            <person name="Boumezbeur F."/>
            <person name="Casellas F."/>
            <person name="Dore J."/>
            <person name="Guarner F."/>
            <person name="Hansen T."/>
            <person name="Hildebrand F."/>
            <person name="Kaas R.S."/>
            <person name="Kennedy S."/>
            <person name="Kristiansen K."/>
            <person name="Kultima J.R."/>
            <person name="Leonard P."/>
            <person name="Levenez F."/>
            <person name="Lund O."/>
            <person name="Moumen B."/>
            <person name="Le Paslier D."/>
            <person name="Pons N."/>
            <person name="Pedersen O."/>
            <person name="Prifti E."/>
            <person name="Qin J."/>
            <person name="Raes J."/>
            <person name="Tap J."/>
            <person name="Tims S."/>
            <person name="Ussery D.W."/>
            <person name="Yamada T."/>
            <person name="MetaHit consortium"/>
            <person name="Renault P."/>
            <person name="Sicheritz-Ponten T."/>
            <person name="Bork P."/>
            <person name="Wang J."/>
            <person name="Brunak S."/>
            <person name="Ehrlich S.D."/>
        </authorList>
    </citation>
    <scope>NUCLEOTIDE SEQUENCE [LARGE SCALE GENOMIC DNA]</scope>
</reference>
<evidence type="ECO:0000313" key="9">
    <source>
        <dbReference type="EMBL" id="MTT76029.1"/>
    </source>
</evidence>
<keyword evidence="3" id="KW-1003">Cell membrane</keyword>
<dbReference type="EMBL" id="WNBM01000004">
    <property type="protein sequence ID" value="MTT76029.1"/>
    <property type="molecule type" value="Genomic_DNA"/>
</dbReference>
<dbReference type="PANTHER" id="PTHR42788">
    <property type="entry name" value="TAURINE IMPORT ATP-BINDING PROTEIN-RELATED"/>
    <property type="match status" value="1"/>
</dbReference>
<dbReference type="InterPro" id="IPR003439">
    <property type="entry name" value="ABC_transporter-like_ATP-bd"/>
</dbReference>
<accession>A0A3G9GQJ4</accession>
<dbReference type="PROSITE" id="PS50893">
    <property type="entry name" value="ABC_TRANSPORTER_2"/>
    <property type="match status" value="1"/>
</dbReference>
<proteinExistence type="predicted"/>
<evidence type="ECO:0000313" key="11">
    <source>
        <dbReference type="Proteomes" id="UP000443070"/>
    </source>
</evidence>
<accession>R6IBZ4</accession>